<reference evidence="2 3" key="1">
    <citation type="journal article" date="2014" name="Int. J. Syst. Evol. Microbiol.">
        <title>Nitrososphaera viennensis gen. nov., sp. nov., an aerobic and mesophilic, ammonia-oxidizing archaeon from soil and a member of the archaeal phylum Thaumarchaeota.</title>
        <authorList>
            <person name="Stieglmeier M."/>
            <person name="Klingl A."/>
            <person name="Alves R.J."/>
            <person name="Rittmann S.K."/>
            <person name="Melcher M."/>
            <person name="Leisch N."/>
            <person name="Schleper C."/>
        </authorList>
    </citation>
    <scope>NUCLEOTIDE SEQUENCE [LARGE SCALE GENOMIC DNA]</scope>
    <source>
        <strain evidence="2">EN76</strain>
    </source>
</reference>
<dbReference type="SUPFAM" id="SSF56563">
    <property type="entry name" value="Major capsid protein gp5"/>
    <property type="match status" value="1"/>
</dbReference>
<accession>A0A060HV86</accession>
<evidence type="ECO:0000313" key="2">
    <source>
        <dbReference type="EMBL" id="AIC16942.1"/>
    </source>
</evidence>
<sequence length="576" mass="63536">MKPQVKIEFVTSAKEKKRIAGILAIPRISRNGNLYLPEELEKAHGRTVPVLWNHEGSPKSASEPVRQSDVIGAMRLFWDSDLMQLKYEAEVDRDLPEIPLHTSLGAFFEREDHVCGNTRCYSVPRGLRFVEASLTPTPGIPETTVKILENFACRQCRLSSLTSEASNRGIMSSSNNDSGGGQDTSCITSKQFQDGIKSLIDAMGRRFADKQQLQTEAAARAPSSMVDDSNTRARQESYNRVVEFFQRVKENPKDVSFPAVSWNIDKNEYLGRWGYNISPRAKKEAVTITAGDMGQVFSKQILVVPGGRMKIPVRQYCNFTEIPAGNDRAHFYTIGAFDFGTITEGTEPTNVSQTVSKKTATPSIRGAVQRVGYSQVENAPFGLVDAINEAMVLASIDDEASDLLSTTYDAITPTNWVRADTGAAITLDDVASLTFKREGLLAAKRLIAQQGHDVSPGNLVLFMHPKAYQELLLDTNLNNFYQYARPEITATGILEQIYGVDIVIADQVKAQDNTTNDTYRNVLAVKGVAFGMASARNVTMEAQRRNETQQVVLSGTHRVKSVVIDETASCRISSAQ</sequence>
<feature type="region of interest" description="Disordered" evidence="1">
    <location>
        <begin position="167"/>
        <end position="187"/>
    </location>
</feature>
<organism evidence="2 3">
    <name type="scientific">Nitrososphaera viennensis EN76</name>
    <dbReference type="NCBI Taxonomy" id="926571"/>
    <lineage>
        <taxon>Archaea</taxon>
        <taxon>Nitrososphaerota</taxon>
        <taxon>Nitrososphaeria</taxon>
        <taxon>Nitrososphaerales</taxon>
        <taxon>Nitrososphaeraceae</taxon>
        <taxon>Nitrososphaera</taxon>
    </lineage>
</organism>
<dbReference type="STRING" id="926571.NVIE_026720"/>
<keyword evidence="2" id="KW-0645">Protease</keyword>
<dbReference type="KEGG" id="nvn:NVIE_026720"/>
<dbReference type="Proteomes" id="UP000027093">
    <property type="component" value="Chromosome"/>
</dbReference>
<keyword evidence="2" id="KW-0378">Hydrolase</keyword>
<dbReference type="GO" id="GO:0006508">
    <property type="term" value="P:proteolysis"/>
    <property type="evidence" value="ECO:0007669"/>
    <property type="project" value="UniProtKB-KW"/>
</dbReference>
<name>A0A060HV86_9ARCH</name>
<dbReference type="GeneID" id="74947907"/>
<evidence type="ECO:0000256" key="1">
    <source>
        <dbReference type="SAM" id="MobiDB-lite"/>
    </source>
</evidence>
<proteinExistence type="predicted"/>
<dbReference type="RefSeq" id="WP_075055597.1">
    <property type="nucleotide sequence ID" value="NZ_CP007536.1"/>
</dbReference>
<dbReference type="GO" id="GO:0008233">
    <property type="term" value="F:peptidase activity"/>
    <property type="evidence" value="ECO:0007669"/>
    <property type="project" value="UniProtKB-KW"/>
</dbReference>
<keyword evidence="3" id="KW-1185">Reference proteome</keyword>
<gene>
    <name evidence="2" type="ORF">NVIE_026720</name>
</gene>
<dbReference type="AlphaFoldDB" id="A0A060HV86"/>
<evidence type="ECO:0000313" key="3">
    <source>
        <dbReference type="Proteomes" id="UP000027093"/>
    </source>
</evidence>
<dbReference type="HOGENOM" id="CLU_473005_0_0_2"/>
<dbReference type="EMBL" id="CP007536">
    <property type="protein sequence ID" value="AIC16942.1"/>
    <property type="molecule type" value="Genomic_DNA"/>
</dbReference>
<protein>
    <submittedName>
        <fullName evidence="2">Protease/major capsid protein</fullName>
    </submittedName>
</protein>